<evidence type="ECO:0000256" key="1">
    <source>
        <dbReference type="SAM" id="MobiDB-lite"/>
    </source>
</evidence>
<dbReference type="EMBL" id="DS231708">
    <property type="protein sequence ID" value="KNB10340.1"/>
    <property type="molecule type" value="Genomic_DNA"/>
</dbReference>
<dbReference type="GeneID" id="28961033"/>
<dbReference type="RefSeq" id="XP_018248385.1">
    <property type="nucleotide sequence ID" value="XM_018400610.1"/>
</dbReference>
<evidence type="ECO:0000313" key="2">
    <source>
        <dbReference type="EMBL" id="KNB10340.1"/>
    </source>
</evidence>
<dbReference type="AlphaFoldDB" id="A0A0J9VHF2"/>
<name>A0A0J9VHF2_FUSO4</name>
<dbReference type="Proteomes" id="UP000009097">
    <property type="component" value="Unassembled WGS sequence"/>
</dbReference>
<dbReference type="VEuPathDB" id="FungiDB:FOXG_20327"/>
<accession>A0A0J9VHF2</accession>
<organism evidence="2 3">
    <name type="scientific">Fusarium oxysporum f. sp. lycopersici (strain 4287 / CBS 123668 / FGSC 9935 / NRRL 34936)</name>
    <name type="common">Fusarium vascular wilt of tomato</name>
    <dbReference type="NCBI Taxonomy" id="426428"/>
    <lineage>
        <taxon>Eukaryota</taxon>
        <taxon>Fungi</taxon>
        <taxon>Dikarya</taxon>
        <taxon>Ascomycota</taxon>
        <taxon>Pezizomycotina</taxon>
        <taxon>Sordariomycetes</taxon>
        <taxon>Hypocreomycetidae</taxon>
        <taxon>Hypocreales</taxon>
        <taxon>Nectriaceae</taxon>
        <taxon>Fusarium</taxon>
        <taxon>Fusarium oxysporum species complex</taxon>
    </lineage>
</organism>
<dbReference type="KEGG" id="fox:FOXG_20327"/>
<dbReference type="OrthoDB" id="10339022at2759"/>
<gene>
    <name evidence="2" type="ORF">FOXG_20327</name>
</gene>
<reference evidence="2" key="2">
    <citation type="journal article" date="2010" name="Nature">
        <title>Comparative genomics reveals mobile pathogenicity chromosomes in Fusarium.</title>
        <authorList>
            <person name="Ma L.J."/>
            <person name="van der Does H.C."/>
            <person name="Borkovich K.A."/>
            <person name="Coleman J.J."/>
            <person name="Daboussi M.J."/>
            <person name="Di Pietro A."/>
            <person name="Dufresne M."/>
            <person name="Freitag M."/>
            <person name="Grabherr M."/>
            <person name="Henrissat B."/>
            <person name="Houterman P.M."/>
            <person name="Kang S."/>
            <person name="Shim W.B."/>
            <person name="Woloshuk C."/>
            <person name="Xie X."/>
            <person name="Xu J.R."/>
            <person name="Antoniw J."/>
            <person name="Baker S.E."/>
            <person name="Bluhm B.H."/>
            <person name="Breakspear A."/>
            <person name="Brown D.W."/>
            <person name="Butchko R.A."/>
            <person name="Chapman S."/>
            <person name="Coulson R."/>
            <person name="Coutinho P.M."/>
            <person name="Danchin E.G."/>
            <person name="Diener A."/>
            <person name="Gale L.R."/>
            <person name="Gardiner D.M."/>
            <person name="Goff S."/>
            <person name="Hammond-Kosack K.E."/>
            <person name="Hilburn K."/>
            <person name="Hua-Van A."/>
            <person name="Jonkers W."/>
            <person name="Kazan K."/>
            <person name="Kodira C.D."/>
            <person name="Koehrsen M."/>
            <person name="Kumar L."/>
            <person name="Lee Y.H."/>
            <person name="Li L."/>
            <person name="Manners J.M."/>
            <person name="Miranda-Saavedra D."/>
            <person name="Mukherjee M."/>
            <person name="Park G."/>
            <person name="Park J."/>
            <person name="Park S.Y."/>
            <person name="Proctor R.H."/>
            <person name="Regev A."/>
            <person name="Ruiz-Roldan M.C."/>
            <person name="Sain D."/>
            <person name="Sakthikumar S."/>
            <person name="Sykes S."/>
            <person name="Schwartz D.C."/>
            <person name="Turgeon B.G."/>
            <person name="Wapinski I."/>
            <person name="Yoder O."/>
            <person name="Young S."/>
            <person name="Zeng Q."/>
            <person name="Zhou S."/>
            <person name="Galagan J."/>
            <person name="Cuomo C.A."/>
            <person name="Kistler H.C."/>
            <person name="Rep M."/>
        </authorList>
    </citation>
    <scope>NUCLEOTIDE SEQUENCE [LARGE SCALE GENOMIC DNA]</scope>
    <source>
        <strain evidence="2">4287</strain>
    </source>
</reference>
<sequence>MLVVIRELFSLVSPPSCVRRPLVNDIHYCIAFHAGVMIFDNSTAPPLKEVAVTPGLSITGSPALLLIKHPIHQLSGMANARYLRGKVRDLTTGHHDPLAMASSDAISVSHSERTRSSLSSDEYAGHTSTTVPAVQARSWTTAIA</sequence>
<reference evidence="2" key="1">
    <citation type="submission" date="2007-04" db="EMBL/GenBank/DDBJ databases">
        <authorList>
            <consortium name="The Broad Institute Genome Sequencing Platform"/>
            <person name="Birren B."/>
            <person name="Lander E."/>
            <person name="Galagan J."/>
            <person name="Nusbaum C."/>
            <person name="Devon K."/>
            <person name="Ma L.-J."/>
            <person name="Jaffe D."/>
            <person name="Butler J."/>
            <person name="Alvarez P."/>
            <person name="Gnerre S."/>
            <person name="Grabherr M."/>
            <person name="Kleber M."/>
            <person name="Mauceli E."/>
            <person name="Brockman W."/>
            <person name="MacCallum I.A."/>
            <person name="Young S."/>
            <person name="LaButti K."/>
            <person name="DeCaprio D."/>
            <person name="Crawford M."/>
            <person name="Koehrsen M."/>
            <person name="Engels R."/>
            <person name="Montgomery P."/>
            <person name="Pearson M."/>
            <person name="Howarth C."/>
            <person name="Larson L."/>
            <person name="White J."/>
            <person name="O'Leary S."/>
            <person name="Kodira C."/>
            <person name="Zeng Q."/>
            <person name="Yandava C."/>
            <person name="Alvarado L."/>
            <person name="Kistler C."/>
            <person name="Shim W.-B."/>
            <person name="Kang S."/>
            <person name="Woloshuk C."/>
        </authorList>
    </citation>
    <scope>NUCLEOTIDE SEQUENCE</scope>
    <source>
        <strain evidence="2">4287</strain>
    </source>
</reference>
<feature type="region of interest" description="Disordered" evidence="1">
    <location>
        <begin position="102"/>
        <end position="130"/>
    </location>
</feature>
<proteinExistence type="predicted"/>
<evidence type="ECO:0000313" key="3">
    <source>
        <dbReference type="Proteomes" id="UP000009097"/>
    </source>
</evidence>
<protein>
    <submittedName>
        <fullName evidence="2">Uncharacterized protein</fullName>
    </submittedName>
</protein>